<evidence type="ECO:0000313" key="14">
    <source>
        <dbReference type="EMBL" id="SIQ07529.1"/>
    </source>
</evidence>
<dbReference type="Pfam" id="PF03950">
    <property type="entry name" value="tRNA-synt_1c_C"/>
    <property type="match status" value="1"/>
</dbReference>
<keyword evidence="2 9" id="KW-0963">Cytoplasm</keyword>
<feature type="short sequence motif" description="'HIGH' region" evidence="9">
    <location>
        <begin position="65"/>
        <end position="75"/>
    </location>
</feature>
<accession>A0A1N6PTL1</accession>
<comment type="subunit">
    <text evidence="9">Monomer.</text>
</comment>
<dbReference type="NCBIfam" id="TIGR00440">
    <property type="entry name" value="glnS"/>
    <property type="match status" value="1"/>
</dbReference>
<dbReference type="GO" id="GO:0006424">
    <property type="term" value="P:glutamyl-tRNA aminoacylation"/>
    <property type="evidence" value="ECO:0007669"/>
    <property type="project" value="UniProtKB-UniRule"/>
</dbReference>
<dbReference type="Proteomes" id="UP000186895">
    <property type="component" value="Unassembled WGS sequence"/>
</dbReference>
<dbReference type="InterPro" id="IPR020058">
    <property type="entry name" value="Glu/Gln-tRNA-synth_Ib_cat-dom"/>
</dbReference>
<dbReference type="Pfam" id="PF00749">
    <property type="entry name" value="tRNA-synt_1c"/>
    <property type="match status" value="1"/>
</dbReference>
<keyword evidence="6 9" id="KW-0648">Protein biosynthesis</keyword>
<evidence type="ECO:0000256" key="7">
    <source>
        <dbReference type="ARBA" id="ARBA00023146"/>
    </source>
</evidence>
<evidence type="ECO:0000256" key="9">
    <source>
        <dbReference type="HAMAP-Rule" id="MF_00126"/>
    </source>
</evidence>
<dbReference type="GO" id="GO:0006425">
    <property type="term" value="P:glutaminyl-tRNA aminoacylation"/>
    <property type="evidence" value="ECO:0007669"/>
    <property type="project" value="UniProtKB-UniRule"/>
</dbReference>
<dbReference type="PROSITE" id="PS00178">
    <property type="entry name" value="AA_TRNA_LIGASE_I"/>
    <property type="match status" value="1"/>
</dbReference>
<dbReference type="FunFam" id="3.90.800.10:FF:000001">
    <property type="entry name" value="Glutamine--tRNA ligase"/>
    <property type="match status" value="1"/>
</dbReference>
<dbReference type="STRING" id="49186.SAMN05421647_10220"/>
<dbReference type="InterPro" id="IPR004514">
    <property type="entry name" value="Gln-tRNA-synth"/>
</dbReference>
<feature type="binding site" evidence="9">
    <location>
        <position position="243"/>
    </location>
    <ligand>
        <name>L-glutamine</name>
        <dbReference type="ChEBI" id="CHEBI:58359"/>
    </ligand>
</feature>
<dbReference type="PANTHER" id="PTHR43097">
    <property type="entry name" value="GLUTAMINE-TRNA LIGASE"/>
    <property type="match status" value="1"/>
</dbReference>
<dbReference type="Gene3D" id="2.40.240.10">
    <property type="entry name" value="Ribosomal Protein L25, Chain P"/>
    <property type="match status" value="2"/>
</dbReference>
<dbReference type="InterPro" id="IPR014729">
    <property type="entry name" value="Rossmann-like_a/b/a_fold"/>
</dbReference>
<dbReference type="InterPro" id="IPR020059">
    <property type="entry name" value="Glu/Gln-tRNA-synth_Ib_codon-bd"/>
</dbReference>
<proteinExistence type="inferred from homology"/>
<comment type="caution">
    <text evidence="9">Lacks conserved residue(s) required for the propagation of feature annotation.</text>
</comment>
<comment type="subcellular location">
    <subcellularLocation>
        <location evidence="9">Cytoplasm</location>
    </subcellularLocation>
</comment>
<evidence type="ECO:0000259" key="13">
    <source>
        <dbReference type="Pfam" id="PF20974"/>
    </source>
</evidence>
<reference evidence="15" key="1">
    <citation type="submission" date="2017-01" db="EMBL/GenBank/DDBJ databases">
        <authorList>
            <person name="Varghese N."/>
            <person name="Submissions S."/>
        </authorList>
    </citation>
    <scope>NUCLEOTIDE SEQUENCE [LARGE SCALE GENOMIC DNA]</scope>
    <source>
        <strain evidence="15">DSM 7027</strain>
    </source>
</reference>
<evidence type="ECO:0000256" key="4">
    <source>
        <dbReference type="ARBA" id="ARBA00022741"/>
    </source>
</evidence>
<gene>
    <name evidence="9" type="primary">glnS</name>
    <name evidence="14" type="ORF">SAMN05421647_10220</name>
</gene>
<dbReference type="PRINTS" id="PR00987">
    <property type="entry name" value="TRNASYNTHGLU"/>
</dbReference>
<feature type="domain" description="Glutamyl/glutaminyl-tRNA synthetase class Ib catalytic" evidence="11">
    <location>
        <begin position="58"/>
        <end position="368"/>
    </location>
</feature>
<dbReference type="InterPro" id="IPR000924">
    <property type="entry name" value="Glu/Gln-tRNA-synth"/>
</dbReference>
<dbReference type="AlphaFoldDB" id="A0A1N6PTL1"/>
<dbReference type="GO" id="GO:0005524">
    <property type="term" value="F:ATP binding"/>
    <property type="evidence" value="ECO:0007669"/>
    <property type="project" value="UniProtKB-UniRule"/>
</dbReference>
<dbReference type="FunFam" id="1.10.1160.10:FF:000001">
    <property type="entry name" value="Glutamine--tRNA ligase"/>
    <property type="match status" value="1"/>
</dbReference>
<comment type="similarity">
    <text evidence="1 9 10">Belongs to the class-I aminoacyl-tRNA synthetase family.</text>
</comment>
<comment type="catalytic activity">
    <reaction evidence="8 9">
        <text>tRNA(Gln) + L-glutamine + ATP = L-glutaminyl-tRNA(Gln) + AMP + diphosphate</text>
        <dbReference type="Rhea" id="RHEA:20121"/>
        <dbReference type="Rhea" id="RHEA-COMP:9662"/>
        <dbReference type="Rhea" id="RHEA-COMP:9681"/>
        <dbReference type="ChEBI" id="CHEBI:30616"/>
        <dbReference type="ChEBI" id="CHEBI:33019"/>
        <dbReference type="ChEBI" id="CHEBI:58359"/>
        <dbReference type="ChEBI" id="CHEBI:78442"/>
        <dbReference type="ChEBI" id="CHEBI:78521"/>
        <dbReference type="ChEBI" id="CHEBI:456215"/>
        <dbReference type="EC" id="6.1.1.18"/>
    </reaction>
</comment>
<evidence type="ECO:0000259" key="11">
    <source>
        <dbReference type="Pfam" id="PF00749"/>
    </source>
</evidence>
<dbReference type="FunFam" id="3.40.50.620:FF:000037">
    <property type="entry name" value="Glutamine--tRNA ligase cytoplasmic"/>
    <property type="match status" value="1"/>
</dbReference>
<dbReference type="GO" id="GO:0004819">
    <property type="term" value="F:glutamine-tRNA ligase activity"/>
    <property type="evidence" value="ECO:0007669"/>
    <property type="project" value="UniProtKB-UniRule"/>
</dbReference>
<dbReference type="InterPro" id="IPR001412">
    <property type="entry name" value="aa-tRNA-synth_I_CS"/>
</dbReference>
<dbReference type="SUPFAM" id="SSF50715">
    <property type="entry name" value="Ribosomal protein L25-like"/>
    <property type="match status" value="1"/>
</dbReference>
<protein>
    <recommendedName>
        <fullName evidence="9">Glutamine--tRNA ligase</fullName>
        <ecNumber evidence="9">6.1.1.18</ecNumber>
    </recommendedName>
    <alternativeName>
        <fullName evidence="9">Glutaminyl-tRNA synthetase</fullName>
        <shortName evidence="9">GlnRS</shortName>
    </alternativeName>
</protein>
<dbReference type="InterPro" id="IPR050132">
    <property type="entry name" value="Gln/Glu-tRNA_Ligase"/>
</dbReference>
<evidence type="ECO:0000256" key="1">
    <source>
        <dbReference type="ARBA" id="ARBA00005594"/>
    </source>
</evidence>
<feature type="binding site" evidence="9">
    <location>
        <begin position="72"/>
        <end position="78"/>
    </location>
    <ligand>
        <name>ATP</name>
        <dbReference type="ChEBI" id="CHEBI:30616"/>
    </ligand>
</feature>
<feature type="short sequence motif" description="'KMSKS' region" evidence="9">
    <location>
        <begin position="299"/>
        <end position="303"/>
    </location>
</feature>
<dbReference type="Pfam" id="PF20974">
    <property type="entry name" value="tRNA-synt_1c_C2"/>
    <property type="match status" value="1"/>
</dbReference>
<evidence type="ECO:0000256" key="2">
    <source>
        <dbReference type="ARBA" id="ARBA00022490"/>
    </source>
</evidence>
<dbReference type="Gene3D" id="3.40.50.620">
    <property type="entry name" value="HUPs"/>
    <property type="match status" value="1"/>
</dbReference>
<organism evidence="14 15">
    <name type="scientific">Marinobacterium stanieri</name>
    <dbReference type="NCBI Taxonomy" id="49186"/>
    <lineage>
        <taxon>Bacteria</taxon>
        <taxon>Pseudomonadati</taxon>
        <taxon>Pseudomonadota</taxon>
        <taxon>Gammaproteobacteria</taxon>
        <taxon>Oceanospirillales</taxon>
        <taxon>Oceanospirillaceae</taxon>
        <taxon>Marinobacterium</taxon>
    </lineage>
</organism>
<dbReference type="eggNOG" id="COG0008">
    <property type="taxonomic scope" value="Bacteria"/>
</dbReference>
<evidence type="ECO:0000313" key="15">
    <source>
        <dbReference type="Proteomes" id="UP000186895"/>
    </source>
</evidence>
<evidence type="ECO:0000256" key="5">
    <source>
        <dbReference type="ARBA" id="ARBA00022840"/>
    </source>
</evidence>
<feature type="binding site" evidence="9">
    <location>
        <position position="262"/>
    </location>
    <ligand>
        <name>ATP</name>
        <dbReference type="ChEBI" id="CHEBI:30616"/>
    </ligand>
</feature>
<keyword evidence="7 9" id="KW-0030">Aminoacyl-tRNA synthetase</keyword>
<keyword evidence="4 9" id="KW-0547">Nucleotide-binding</keyword>
<dbReference type="SUPFAM" id="SSF52374">
    <property type="entry name" value="Nucleotidylyl transferase"/>
    <property type="match status" value="1"/>
</dbReference>
<feature type="domain" description="tRNA synthetases class I (E and Q) anti-codon binding" evidence="13">
    <location>
        <begin position="487"/>
        <end position="562"/>
    </location>
</feature>
<dbReference type="NCBIfam" id="NF011291">
    <property type="entry name" value="PRK14703.1"/>
    <property type="match status" value="1"/>
</dbReference>
<dbReference type="InterPro" id="IPR022861">
    <property type="entry name" value="Gln_tRNA_ligase_bac"/>
</dbReference>
<name>A0A1N6PTL1_9GAMM</name>
<evidence type="ECO:0000256" key="6">
    <source>
        <dbReference type="ARBA" id="ARBA00022917"/>
    </source>
</evidence>
<dbReference type="InterPro" id="IPR049437">
    <property type="entry name" value="tRNA-synt_1c_C2"/>
</dbReference>
<keyword evidence="15" id="KW-1185">Reference proteome</keyword>
<dbReference type="GO" id="GO:0005829">
    <property type="term" value="C:cytosol"/>
    <property type="evidence" value="ECO:0007669"/>
    <property type="project" value="TreeGrafter"/>
</dbReference>
<keyword evidence="3 9" id="KW-0436">Ligase</keyword>
<sequence>MRAGLNCGYNAGISSGLQAGPYQLRQDMDMTTNESTKPNNFIHQIIEDDLAQGQNGGKVVTRFPPEPNGYLHIGHAKSICLNFGTALRFGGECNLRFDDTNPEKESQEYIDSIVEDVRWLGYDWAGEIRYSSEYFDQLYDWAVHLIKEGKAYVDSLSAHEMREFRGTLKEPGKNSPYRDRSVEENLNLFEKMRNGDFEEGECALRAKIDMAAPNINLRDPVIYRIRHAHHHQTGDKWCIYPSYDFTHGQSDALEGVTHSICTLEFEDHRPLYEWFIENLPVPAQPRQYEFARLNLNYTVTSKRKLKLLVDEGQVNGWNDPRMPTISGMRRRGFTPASIRNFCDMIGVTRSNGTVDVGMLEAAIREDLDANAPRAMCVVDPIKVTISNYPDGEQEWFELPAHPKDESMGLRKVPFTRNLLIEREDFAEEKPRKWKRMSPGDAVRLRGAYVVRCDEVIKNEQGEVVELVCSYDADTKGQNPTDYKPNGVIHWVSADNSVPCEVRLYDRLFTEPNPDGDKERDFHSFINPESLKVMPNARVEIGLKHVVAESRYQFERTGYFCVDPDSTEEQLVFNRTVTLRDSWAKIKGK</sequence>
<dbReference type="EMBL" id="FTMN01000002">
    <property type="protein sequence ID" value="SIQ07529.1"/>
    <property type="molecule type" value="Genomic_DNA"/>
</dbReference>
<evidence type="ECO:0000259" key="12">
    <source>
        <dbReference type="Pfam" id="PF03950"/>
    </source>
</evidence>
<evidence type="ECO:0000256" key="10">
    <source>
        <dbReference type="RuleBase" id="RU363037"/>
    </source>
</evidence>
<dbReference type="EC" id="6.1.1.18" evidence="9"/>
<dbReference type="PANTHER" id="PTHR43097:SF5">
    <property type="entry name" value="GLUTAMATE--TRNA LIGASE"/>
    <property type="match status" value="1"/>
</dbReference>
<dbReference type="InterPro" id="IPR011035">
    <property type="entry name" value="Ribosomal_bL25/Gln-tRNA_synth"/>
</dbReference>
<dbReference type="CDD" id="cd00807">
    <property type="entry name" value="GlnRS_core"/>
    <property type="match status" value="1"/>
</dbReference>
<evidence type="ECO:0000256" key="3">
    <source>
        <dbReference type="ARBA" id="ARBA00022598"/>
    </source>
</evidence>
<keyword evidence="5 9" id="KW-0067">ATP-binding</keyword>
<feature type="domain" description="Glutamyl/glutaminyl-tRNA synthetase class Ib anti-codon binding" evidence="12">
    <location>
        <begin position="371"/>
        <end position="471"/>
    </location>
</feature>
<dbReference type="InterPro" id="IPR020056">
    <property type="entry name" value="Rbsml_bL25/Gln-tRNA_synth_N"/>
</dbReference>
<feature type="binding site" evidence="9">
    <location>
        <begin position="292"/>
        <end position="293"/>
    </location>
    <ligand>
        <name>ATP</name>
        <dbReference type="ChEBI" id="CHEBI:30616"/>
    </ligand>
</feature>
<feature type="binding site" evidence="9">
    <location>
        <begin position="66"/>
        <end position="68"/>
    </location>
    <ligand>
        <name>ATP</name>
        <dbReference type="ChEBI" id="CHEBI:30616"/>
    </ligand>
</feature>
<feature type="binding site" evidence="9">
    <location>
        <position position="98"/>
    </location>
    <ligand>
        <name>L-glutamine</name>
        <dbReference type="ChEBI" id="CHEBI:58359"/>
    </ligand>
</feature>
<dbReference type="HAMAP" id="MF_00126">
    <property type="entry name" value="Gln_tRNA_synth"/>
    <property type="match status" value="1"/>
</dbReference>
<evidence type="ECO:0000256" key="8">
    <source>
        <dbReference type="ARBA" id="ARBA00048270"/>
    </source>
</evidence>